<protein>
    <submittedName>
        <fullName evidence="1">Uncharacterized protein</fullName>
    </submittedName>
</protein>
<gene>
    <name evidence="1" type="ORF">GCM10023184_23430</name>
</gene>
<reference evidence="2" key="1">
    <citation type="journal article" date="2019" name="Int. J. Syst. Evol. Microbiol.">
        <title>The Global Catalogue of Microorganisms (GCM) 10K type strain sequencing project: providing services to taxonomists for standard genome sequencing and annotation.</title>
        <authorList>
            <consortium name="The Broad Institute Genomics Platform"/>
            <consortium name="The Broad Institute Genome Sequencing Center for Infectious Disease"/>
            <person name="Wu L."/>
            <person name="Ma J."/>
        </authorList>
    </citation>
    <scope>NUCLEOTIDE SEQUENCE [LARGE SCALE GENOMIC DNA]</scope>
    <source>
        <strain evidence="2">JCM 17919</strain>
    </source>
</reference>
<name>A0ABP8GXQ3_9BACT</name>
<evidence type="ECO:0000313" key="1">
    <source>
        <dbReference type="EMBL" id="GAA4331502.1"/>
    </source>
</evidence>
<accession>A0ABP8GXQ3</accession>
<comment type="caution">
    <text evidence="1">The sequence shown here is derived from an EMBL/GenBank/DDBJ whole genome shotgun (WGS) entry which is preliminary data.</text>
</comment>
<dbReference type="EMBL" id="BAABGY010000007">
    <property type="protein sequence ID" value="GAA4331502.1"/>
    <property type="molecule type" value="Genomic_DNA"/>
</dbReference>
<dbReference type="Proteomes" id="UP001501725">
    <property type="component" value="Unassembled WGS sequence"/>
</dbReference>
<sequence length="226" mass="23937">MKTLLNHDKLNLKGKFIVYGVNGRRNFELDLKENGSAEFAKLKAKEPTQTGRGQGCIDWFMVTTVTYVDGSTSTSSQYVTTTCSGGGCSDPNMASVCPEGDGRSSGGGGGGYGVDYEFEYLYHKGVNWVVGAPASGHYVVYSFETISGKKVSGVKSITGIVHNRSAGFSDGYAGSAAWTQLQAVVNFTSSQAAASVSGKVHFADATHPLDVPLSNNKQWTPPQIVP</sequence>
<proteinExistence type="predicted"/>
<evidence type="ECO:0000313" key="2">
    <source>
        <dbReference type="Proteomes" id="UP001501725"/>
    </source>
</evidence>
<organism evidence="1 2">
    <name type="scientific">Flaviaesturariibacter amylovorans</name>
    <dbReference type="NCBI Taxonomy" id="1084520"/>
    <lineage>
        <taxon>Bacteria</taxon>
        <taxon>Pseudomonadati</taxon>
        <taxon>Bacteroidota</taxon>
        <taxon>Chitinophagia</taxon>
        <taxon>Chitinophagales</taxon>
        <taxon>Chitinophagaceae</taxon>
        <taxon>Flaviaestuariibacter</taxon>
    </lineage>
</organism>
<keyword evidence="2" id="KW-1185">Reference proteome</keyword>